<evidence type="ECO:0000256" key="11">
    <source>
        <dbReference type="ARBA" id="ARBA00022984"/>
    </source>
</evidence>
<feature type="binding site" evidence="18">
    <location>
        <position position="158"/>
    </location>
    <ligand>
        <name>UDP-N-acetyl-alpha-D-glucosamine</name>
        <dbReference type="ChEBI" id="CHEBI:57705"/>
    </ligand>
</feature>
<dbReference type="AlphaFoldDB" id="A0A838XTU9"/>
<keyword evidence="21" id="KW-1185">Reference proteome</keyword>
<comment type="subunit">
    <text evidence="18">Homotrimer.</text>
</comment>
<dbReference type="GO" id="GO:0071555">
    <property type="term" value="P:cell wall organization"/>
    <property type="evidence" value="ECO:0007669"/>
    <property type="project" value="UniProtKB-KW"/>
</dbReference>
<dbReference type="RefSeq" id="WP_181761360.1">
    <property type="nucleotide sequence ID" value="NZ_BMCR01000001.1"/>
</dbReference>
<evidence type="ECO:0000256" key="7">
    <source>
        <dbReference type="ARBA" id="ARBA00022723"/>
    </source>
</evidence>
<dbReference type="UniPathway" id="UPA00113">
    <property type="reaction ID" value="UER00532"/>
</dbReference>
<feature type="binding site" evidence="18">
    <location>
        <position position="230"/>
    </location>
    <ligand>
        <name>Mg(2+)</name>
        <dbReference type="ChEBI" id="CHEBI:18420"/>
    </ligand>
</feature>
<evidence type="ECO:0000256" key="16">
    <source>
        <dbReference type="ARBA" id="ARBA00048493"/>
    </source>
</evidence>
<dbReference type="EC" id="2.7.7.23" evidence="18"/>
<feature type="binding site" evidence="18">
    <location>
        <begin position="83"/>
        <end position="84"/>
    </location>
    <ligand>
        <name>UDP-N-acetyl-alpha-D-glucosamine</name>
        <dbReference type="ChEBI" id="CHEBI:57705"/>
    </ligand>
</feature>
<comment type="similarity">
    <text evidence="3 18">In the N-terminal section; belongs to the N-acetylglucosamine-1-phosphate uridyltransferase family.</text>
</comment>
<organism evidence="20 21">
    <name type="scientific">Stappia taiwanensis</name>
    <dbReference type="NCBI Taxonomy" id="992267"/>
    <lineage>
        <taxon>Bacteria</taxon>
        <taxon>Pseudomonadati</taxon>
        <taxon>Pseudomonadota</taxon>
        <taxon>Alphaproteobacteria</taxon>
        <taxon>Hyphomicrobiales</taxon>
        <taxon>Stappiaceae</taxon>
        <taxon>Stappia</taxon>
    </lineage>
</organism>
<feature type="region of interest" description="Pyrophosphorylase" evidence="18">
    <location>
        <begin position="1"/>
        <end position="232"/>
    </location>
</feature>
<dbReference type="InterPro" id="IPR025877">
    <property type="entry name" value="MobA-like_NTP_Trfase"/>
</dbReference>
<feature type="binding site" evidence="18">
    <location>
        <position position="108"/>
    </location>
    <ligand>
        <name>Mg(2+)</name>
        <dbReference type="ChEBI" id="CHEBI:18420"/>
    </ligand>
</feature>
<feature type="region of interest" description="Linker" evidence="18">
    <location>
        <begin position="233"/>
        <end position="253"/>
    </location>
</feature>
<evidence type="ECO:0000256" key="17">
    <source>
        <dbReference type="ARBA" id="ARBA00049628"/>
    </source>
</evidence>
<name>A0A838XTU9_9HYPH</name>
<keyword evidence="8 18" id="KW-0677">Repeat</keyword>
<dbReference type="InterPro" id="IPR038009">
    <property type="entry name" value="GlmU_C_LbH"/>
</dbReference>
<dbReference type="SUPFAM" id="SSF51161">
    <property type="entry name" value="Trimeric LpxA-like enzymes"/>
    <property type="match status" value="1"/>
</dbReference>
<dbReference type="Pfam" id="PF00132">
    <property type="entry name" value="Hexapep"/>
    <property type="match status" value="2"/>
</dbReference>
<keyword evidence="9 18" id="KW-0460">Magnesium</keyword>
<reference evidence="20 21" key="2">
    <citation type="submission" date="2020-08" db="EMBL/GenBank/DDBJ databases">
        <title>Stappia taiwanensis sp. nov., isolated from a coastal thermal spring.</title>
        <authorList>
            <person name="Kampfer P."/>
        </authorList>
    </citation>
    <scope>NUCLEOTIDE SEQUENCE [LARGE SCALE GENOMIC DNA]</scope>
    <source>
        <strain evidence="20 21">DSM 23284</strain>
    </source>
</reference>
<dbReference type="GO" id="GO:0008360">
    <property type="term" value="P:regulation of cell shape"/>
    <property type="evidence" value="ECO:0007669"/>
    <property type="project" value="UniProtKB-KW"/>
</dbReference>
<accession>A0A838XTU9</accession>
<feature type="binding site" evidence="18">
    <location>
        <begin position="372"/>
        <end position="373"/>
    </location>
    <ligand>
        <name>acetyl-CoA</name>
        <dbReference type="ChEBI" id="CHEBI:57288"/>
    </ligand>
</feature>
<evidence type="ECO:0000256" key="1">
    <source>
        <dbReference type="ARBA" id="ARBA00004496"/>
    </source>
</evidence>
<evidence type="ECO:0000256" key="13">
    <source>
        <dbReference type="ARBA" id="ARBA00023315"/>
    </source>
</evidence>
<keyword evidence="5 18" id="KW-0808">Transferase</keyword>
<feature type="region of interest" description="N-acetyltransferase" evidence="18">
    <location>
        <begin position="254"/>
        <end position="456"/>
    </location>
</feature>
<dbReference type="EC" id="2.3.1.157" evidence="18"/>
<evidence type="ECO:0000256" key="9">
    <source>
        <dbReference type="ARBA" id="ARBA00022842"/>
    </source>
</evidence>
<feature type="binding site" evidence="18">
    <location>
        <position position="363"/>
    </location>
    <ligand>
        <name>UDP-N-acetyl-alpha-D-glucosamine</name>
        <dbReference type="ChEBI" id="CHEBI:57705"/>
    </ligand>
</feature>
<comment type="cofactor">
    <cofactor evidence="18">
        <name>Mg(2+)</name>
        <dbReference type="ChEBI" id="CHEBI:18420"/>
    </cofactor>
    <text evidence="18">Binds 1 Mg(2+) ion per subunit.</text>
</comment>
<keyword evidence="10 18" id="KW-0133">Cell shape</keyword>
<dbReference type="GO" id="GO:0009245">
    <property type="term" value="P:lipid A biosynthetic process"/>
    <property type="evidence" value="ECO:0007669"/>
    <property type="project" value="UniProtKB-UniRule"/>
</dbReference>
<comment type="pathway">
    <text evidence="18">Nucleotide-sugar biosynthesis; UDP-N-acetyl-alpha-D-glucosamine biosynthesis; UDP-N-acetyl-alpha-D-glucosamine from N-acetyl-alpha-D-glucosamine 1-phosphate: step 1/1.</text>
</comment>
<evidence type="ECO:0000256" key="10">
    <source>
        <dbReference type="ARBA" id="ARBA00022960"/>
    </source>
</evidence>
<evidence type="ECO:0000259" key="19">
    <source>
        <dbReference type="Pfam" id="PF12804"/>
    </source>
</evidence>
<comment type="pathway">
    <text evidence="18">Nucleotide-sugar biosynthesis; UDP-N-acetyl-alpha-D-glucosamine biosynthesis; N-acetyl-alpha-D-glucosamine 1-phosphate from alpha-D-glucosamine 6-phosphate (route II): step 2/2.</text>
</comment>
<evidence type="ECO:0000256" key="4">
    <source>
        <dbReference type="ARBA" id="ARBA00022490"/>
    </source>
</evidence>
<keyword evidence="11 18" id="KW-0573">Peptidoglycan synthesis</keyword>
<evidence type="ECO:0000313" key="20">
    <source>
        <dbReference type="EMBL" id="MBA4613167.1"/>
    </source>
</evidence>
<comment type="subcellular location">
    <subcellularLocation>
        <location evidence="1 18">Cytoplasm</location>
    </subcellularLocation>
</comment>
<dbReference type="PANTHER" id="PTHR43584">
    <property type="entry name" value="NUCLEOTIDYL TRANSFERASE"/>
    <property type="match status" value="1"/>
</dbReference>
<feature type="binding site" evidence="18">
    <location>
        <begin position="11"/>
        <end position="14"/>
    </location>
    <ligand>
        <name>UDP-N-acetyl-alpha-D-glucosamine</name>
        <dbReference type="ChEBI" id="CHEBI:57705"/>
    </ligand>
</feature>
<feature type="active site" description="Proton acceptor" evidence="18">
    <location>
        <position position="349"/>
    </location>
</feature>
<dbReference type="Pfam" id="PF12804">
    <property type="entry name" value="NTP_transf_3"/>
    <property type="match status" value="1"/>
</dbReference>
<comment type="caution">
    <text evidence="18">Lacks conserved residue(s) required for the propagation of feature annotation.</text>
</comment>
<sequence length="456" mass="47205">MRTQSCLAIILAAGLGTRMKSQLPKVLHEVGGLSLVGHVLGSVRAAQCDQVAVVIGAEMPELAGHIAALDPAASIHEQVERLGTAHAARSAAPAYAEPADHILVLFGDTPLVTPETIARVRQRLTAGADVVVLGFEAADPTGYGRLLTEGDSLTAIREEKDASAAERAVTFCNSGIMGFRGAHFAGVLEAIGNANAQNEFYLTDAVEIARAQGLNVAAETAPEAEVQGINTRVQLAAVEAEFQSRCRQAAMLGGATLIAPDTVFFSHDTKLGRDVVIEPNVVFGPGVSVADGTRIRAFSHLEGADVGARVTAGPYARLRPGARIGAGAHIGNFVEIKNARVDEGAKVNHLSYIGDATVGAKANIGAGTITCNYDGFGKHLTEIGANCFVGSNSTLVAPVRIGDGAYLAAGSVVTEEVPAEALALGRARQTVKPGKAEELRTRFAAAKAEKAAKQGK</sequence>
<keyword evidence="4 18" id="KW-0963">Cytoplasm</keyword>
<feature type="binding site" evidence="18">
    <location>
        <position position="319"/>
    </location>
    <ligand>
        <name>UDP-N-acetyl-alpha-D-glucosamine</name>
        <dbReference type="ChEBI" id="CHEBI:57705"/>
    </ligand>
</feature>
<dbReference type="SUPFAM" id="SSF53448">
    <property type="entry name" value="Nucleotide-diphospho-sugar transferases"/>
    <property type="match status" value="1"/>
</dbReference>
<keyword evidence="14 18" id="KW-0961">Cell wall biogenesis/degradation</keyword>
<comment type="similarity">
    <text evidence="2 18">In the C-terminal section; belongs to the transferase hexapeptide repeat family.</text>
</comment>
<feature type="binding site" evidence="18">
    <location>
        <position position="426"/>
    </location>
    <ligand>
        <name>acetyl-CoA</name>
        <dbReference type="ChEBI" id="CHEBI:57288"/>
    </ligand>
</feature>
<dbReference type="EMBL" id="JACEON010000016">
    <property type="protein sequence ID" value="MBA4613167.1"/>
    <property type="molecule type" value="Genomic_DNA"/>
</dbReference>
<evidence type="ECO:0000256" key="6">
    <source>
        <dbReference type="ARBA" id="ARBA00022695"/>
    </source>
</evidence>
<evidence type="ECO:0000256" key="15">
    <source>
        <dbReference type="ARBA" id="ARBA00048247"/>
    </source>
</evidence>
<protein>
    <recommendedName>
        <fullName evidence="18">Bifunctional protein GlmU</fullName>
    </recommendedName>
    <domain>
        <recommendedName>
            <fullName evidence="18">UDP-N-acetylglucosamine pyrophosphorylase</fullName>
            <ecNumber evidence="18">2.7.7.23</ecNumber>
        </recommendedName>
        <alternativeName>
            <fullName evidence="18">N-acetylglucosamine-1-phosphate uridyltransferase</fullName>
        </alternativeName>
    </domain>
    <domain>
        <recommendedName>
            <fullName evidence="18">Glucosamine-1-phosphate N-acetyltransferase</fullName>
            <ecNumber evidence="18">2.3.1.157</ecNumber>
        </recommendedName>
    </domain>
</protein>
<evidence type="ECO:0000256" key="18">
    <source>
        <dbReference type="HAMAP-Rule" id="MF_01631"/>
    </source>
</evidence>
<dbReference type="NCBIfam" id="NF010933">
    <property type="entry name" value="PRK14353.1"/>
    <property type="match status" value="1"/>
</dbReference>
<feature type="binding site" evidence="18">
    <location>
        <position position="391"/>
    </location>
    <ligand>
        <name>acetyl-CoA</name>
        <dbReference type="ChEBI" id="CHEBI:57288"/>
    </ligand>
</feature>
<dbReference type="Gene3D" id="2.160.10.10">
    <property type="entry name" value="Hexapeptide repeat proteins"/>
    <property type="match status" value="1"/>
</dbReference>
<feature type="binding site" evidence="18">
    <location>
        <position position="352"/>
    </location>
    <ligand>
        <name>UDP-N-acetyl-alpha-D-glucosamine</name>
        <dbReference type="ChEBI" id="CHEBI:57705"/>
    </ligand>
</feature>
<feature type="binding site" evidence="18">
    <location>
        <position position="366"/>
    </location>
    <ligand>
        <name>acetyl-CoA</name>
        <dbReference type="ChEBI" id="CHEBI:57288"/>
    </ligand>
</feature>
<dbReference type="CDD" id="cd02540">
    <property type="entry name" value="GT2_GlmU_N_bac"/>
    <property type="match status" value="1"/>
</dbReference>
<feature type="binding site" evidence="18">
    <location>
        <position position="25"/>
    </location>
    <ligand>
        <name>UDP-N-acetyl-alpha-D-glucosamine</name>
        <dbReference type="ChEBI" id="CHEBI:57705"/>
    </ligand>
</feature>
<dbReference type="Proteomes" id="UP000559404">
    <property type="component" value="Unassembled WGS sequence"/>
</dbReference>
<dbReference type="GO" id="GO:0005737">
    <property type="term" value="C:cytoplasm"/>
    <property type="evidence" value="ECO:0007669"/>
    <property type="project" value="UniProtKB-SubCell"/>
</dbReference>
<evidence type="ECO:0000256" key="12">
    <source>
        <dbReference type="ARBA" id="ARBA00023268"/>
    </source>
</evidence>
<dbReference type="InterPro" id="IPR050065">
    <property type="entry name" value="GlmU-like"/>
</dbReference>
<feature type="binding site" evidence="18">
    <location>
        <position position="173"/>
    </location>
    <ligand>
        <name>UDP-N-acetyl-alpha-D-glucosamine</name>
        <dbReference type="ChEBI" id="CHEBI:57705"/>
    </ligand>
</feature>
<feature type="binding site" evidence="18">
    <location>
        <position position="409"/>
    </location>
    <ligand>
        <name>acetyl-CoA</name>
        <dbReference type="ChEBI" id="CHEBI:57288"/>
    </ligand>
</feature>
<dbReference type="GO" id="GO:0019134">
    <property type="term" value="F:glucosamine-1-phosphate N-acetyltransferase activity"/>
    <property type="evidence" value="ECO:0007669"/>
    <property type="project" value="UniProtKB-UniRule"/>
</dbReference>
<dbReference type="PANTHER" id="PTHR43584:SF3">
    <property type="entry name" value="BIFUNCTIONAL PROTEIN GLMU"/>
    <property type="match status" value="1"/>
</dbReference>
<keyword evidence="6 18" id="KW-0548">Nucleotidyltransferase</keyword>
<dbReference type="GO" id="GO:0003977">
    <property type="term" value="F:UDP-N-acetylglucosamine diphosphorylase activity"/>
    <property type="evidence" value="ECO:0007669"/>
    <property type="project" value="UniProtKB-UniRule"/>
</dbReference>
<dbReference type="GO" id="GO:0000287">
    <property type="term" value="F:magnesium ion binding"/>
    <property type="evidence" value="ECO:0007669"/>
    <property type="project" value="UniProtKB-UniRule"/>
</dbReference>
<dbReference type="CDD" id="cd03353">
    <property type="entry name" value="LbH_GlmU_C"/>
    <property type="match status" value="1"/>
</dbReference>
<dbReference type="HAMAP" id="MF_01631">
    <property type="entry name" value="GlmU"/>
    <property type="match status" value="1"/>
</dbReference>
<comment type="caution">
    <text evidence="20">The sequence shown here is derived from an EMBL/GenBank/DDBJ whole genome shotgun (WGS) entry which is preliminary data.</text>
</comment>
<evidence type="ECO:0000256" key="8">
    <source>
        <dbReference type="ARBA" id="ARBA00022737"/>
    </source>
</evidence>
<comment type="catalytic activity">
    <reaction evidence="16 18">
        <text>N-acetyl-alpha-D-glucosamine 1-phosphate + UTP + H(+) = UDP-N-acetyl-alpha-D-glucosamine + diphosphate</text>
        <dbReference type="Rhea" id="RHEA:13509"/>
        <dbReference type="ChEBI" id="CHEBI:15378"/>
        <dbReference type="ChEBI" id="CHEBI:33019"/>
        <dbReference type="ChEBI" id="CHEBI:46398"/>
        <dbReference type="ChEBI" id="CHEBI:57705"/>
        <dbReference type="ChEBI" id="CHEBI:57776"/>
        <dbReference type="EC" id="2.7.7.23"/>
    </reaction>
</comment>
<dbReference type="GO" id="GO:0000902">
    <property type="term" value="P:cell morphogenesis"/>
    <property type="evidence" value="ECO:0007669"/>
    <property type="project" value="UniProtKB-UniRule"/>
</dbReference>
<feature type="binding site" evidence="18">
    <location>
        <position position="144"/>
    </location>
    <ligand>
        <name>UDP-N-acetyl-alpha-D-glucosamine</name>
        <dbReference type="ChEBI" id="CHEBI:57705"/>
    </ligand>
</feature>
<comment type="pathway">
    <text evidence="18">Bacterial outer membrane biogenesis; LPS lipid A biosynthesis.</text>
</comment>
<dbReference type="Pfam" id="PF14602">
    <property type="entry name" value="Hexapep_2"/>
    <property type="match status" value="1"/>
</dbReference>
<feature type="binding site" evidence="18">
    <location>
        <position position="230"/>
    </location>
    <ligand>
        <name>UDP-N-acetyl-alpha-D-glucosamine</name>
        <dbReference type="ChEBI" id="CHEBI:57705"/>
    </ligand>
</feature>
<dbReference type="InterPro" id="IPR001451">
    <property type="entry name" value="Hexapep"/>
</dbReference>
<dbReference type="InterPro" id="IPR018357">
    <property type="entry name" value="Hexapep_transf_CS"/>
</dbReference>
<comment type="function">
    <text evidence="17 18">Catalyzes the last two sequential reactions in the de novo biosynthetic pathway for UDP-N-acetylglucosamine (UDP-GlcNAc). The C-terminal domain catalyzes the transfer of acetyl group from acetyl coenzyme A to glucosamine-1-phosphate (GlcN-1-P) to produce N-acetylglucosamine-1-phosphate (GlcNAc-1-P), which is converted into UDP-GlcNAc by the transfer of uridine 5-monophosphate (from uridine 5-triphosphate), a reaction catalyzed by the N-terminal domain.</text>
</comment>
<dbReference type="GO" id="GO:0006048">
    <property type="term" value="P:UDP-N-acetylglucosamine biosynthetic process"/>
    <property type="evidence" value="ECO:0007669"/>
    <property type="project" value="UniProtKB-UniPathway"/>
</dbReference>
<evidence type="ECO:0000313" key="21">
    <source>
        <dbReference type="Proteomes" id="UP000559404"/>
    </source>
</evidence>
<dbReference type="PROSITE" id="PS00101">
    <property type="entry name" value="HEXAPEP_TRANSFERASES"/>
    <property type="match status" value="1"/>
</dbReference>
<evidence type="ECO:0000256" key="2">
    <source>
        <dbReference type="ARBA" id="ARBA00007707"/>
    </source>
</evidence>
<dbReference type="InterPro" id="IPR011004">
    <property type="entry name" value="Trimer_LpxA-like_sf"/>
</dbReference>
<keyword evidence="12 18" id="KW-0511">Multifunctional enzyme</keyword>
<keyword evidence="13 18" id="KW-0012">Acyltransferase</keyword>
<feature type="binding site" evidence="18">
    <location>
        <position position="337"/>
    </location>
    <ligand>
        <name>UDP-N-acetyl-alpha-D-glucosamine</name>
        <dbReference type="ChEBI" id="CHEBI:57705"/>
    </ligand>
</feature>
<dbReference type="GO" id="GO:0016020">
    <property type="term" value="C:membrane"/>
    <property type="evidence" value="ECO:0007669"/>
    <property type="project" value="GOC"/>
</dbReference>
<dbReference type="InterPro" id="IPR005882">
    <property type="entry name" value="Bifunctional_GlmU"/>
</dbReference>
<proteinExistence type="inferred from homology"/>
<reference evidence="20 21" key="1">
    <citation type="submission" date="2020-07" db="EMBL/GenBank/DDBJ databases">
        <authorList>
            <person name="Li M."/>
        </authorList>
    </citation>
    <scope>NUCLEOTIDE SEQUENCE [LARGE SCALE GENOMIC DNA]</scope>
    <source>
        <strain evidence="20 21">DSM 23284</strain>
    </source>
</reference>
<dbReference type="GO" id="GO:0009252">
    <property type="term" value="P:peptidoglycan biosynthetic process"/>
    <property type="evidence" value="ECO:0007669"/>
    <property type="project" value="UniProtKB-UniRule"/>
</dbReference>
<dbReference type="UniPathway" id="UPA00973"/>
<comment type="catalytic activity">
    <reaction evidence="15 18">
        <text>alpha-D-glucosamine 1-phosphate + acetyl-CoA = N-acetyl-alpha-D-glucosamine 1-phosphate + CoA + H(+)</text>
        <dbReference type="Rhea" id="RHEA:13725"/>
        <dbReference type="ChEBI" id="CHEBI:15378"/>
        <dbReference type="ChEBI" id="CHEBI:57287"/>
        <dbReference type="ChEBI" id="CHEBI:57288"/>
        <dbReference type="ChEBI" id="CHEBI:57776"/>
        <dbReference type="ChEBI" id="CHEBI:58516"/>
        <dbReference type="EC" id="2.3.1.157"/>
    </reaction>
</comment>
<dbReference type="Gene3D" id="3.90.550.10">
    <property type="entry name" value="Spore Coat Polysaccharide Biosynthesis Protein SpsA, Chain A"/>
    <property type="match status" value="1"/>
</dbReference>
<feature type="domain" description="MobA-like NTP transferase" evidence="19">
    <location>
        <begin position="8"/>
        <end position="147"/>
    </location>
</feature>
<evidence type="ECO:0000256" key="5">
    <source>
        <dbReference type="ARBA" id="ARBA00022679"/>
    </source>
</evidence>
<dbReference type="InterPro" id="IPR029044">
    <property type="entry name" value="Nucleotide-diphossugar_trans"/>
</dbReference>
<dbReference type="NCBIfam" id="TIGR01173">
    <property type="entry name" value="glmU"/>
    <property type="match status" value="1"/>
</dbReference>
<evidence type="ECO:0000256" key="14">
    <source>
        <dbReference type="ARBA" id="ARBA00023316"/>
    </source>
</evidence>
<feature type="binding site" evidence="18">
    <location>
        <position position="78"/>
    </location>
    <ligand>
        <name>UDP-N-acetyl-alpha-D-glucosamine</name>
        <dbReference type="ChEBI" id="CHEBI:57705"/>
    </ligand>
</feature>
<gene>
    <name evidence="18 20" type="primary">glmU</name>
    <name evidence="20" type="ORF">H1W37_16015</name>
</gene>
<keyword evidence="7 18" id="KW-0479">Metal-binding</keyword>
<evidence type="ECO:0000256" key="3">
    <source>
        <dbReference type="ARBA" id="ARBA00007947"/>
    </source>
</evidence>